<sequence>MGEERKGVGWRRIGKWGLDQATRREEESDRECGRGKDMLGLEFGIKKFKVSNDNLHFVRKILRNLAVFIFFMAECEAKLVERLIDKKIETKE</sequence>
<proteinExistence type="predicted"/>
<keyword evidence="2" id="KW-1185">Reference proteome</keyword>
<gene>
    <name evidence="1" type="ORF">DVH24_034454</name>
</gene>
<evidence type="ECO:0000313" key="2">
    <source>
        <dbReference type="Proteomes" id="UP000290289"/>
    </source>
</evidence>
<reference evidence="1 2" key="1">
    <citation type="submission" date="2018-10" db="EMBL/GenBank/DDBJ databases">
        <title>A high-quality apple genome assembly.</title>
        <authorList>
            <person name="Hu J."/>
        </authorList>
    </citation>
    <scope>NUCLEOTIDE SEQUENCE [LARGE SCALE GENOMIC DNA]</scope>
    <source>
        <strain evidence="2">cv. HFTH1</strain>
        <tissue evidence="1">Young leaf</tissue>
    </source>
</reference>
<dbReference type="AlphaFoldDB" id="A0A498IZN1"/>
<name>A0A498IZN1_MALDO</name>
<organism evidence="1 2">
    <name type="scientific">Malus domestica</name>
    <name type="common">Apple</name>
    <name type="synonym">Pyrus malus</name>
    <dbReference type="NCBI Taxonomy" id="3750"/>
    <lineage>
        <taxon>Eukaryota</taxon>
        <taxon>Viridiplantae</taxon>
        <taxon>Streptophyta</taxon>
        <taxon>Embryophyta</taxon>
        <taxon>Tracheophyta</taxon>
        <taxon>Spermatophyta</taxon>
        <taxon>Magnoliopsida</taxon>
        <taxon>eudicotyledons</taxon>
        <taxon>Gunneridae</taxon>
        <taxon>Pentapetalae</taxon>
        <taxon>rosids</taxon>
        <taxon>fabids</taxon>
        <taxon>Rosales</taxon>
        <taxon>Rosaceae</taxon>
        <taxon>Amygdaloideae</taxon>
        <taxon>Maleae</taxon>
        <taxon>Malus</taxon>
    </lineage>
</organism>
<comment type="caution">
    <text evidence="1">The sequence shown here is derived from an EMBL/GenBank/DDBJ whole genome shotgun (WGS) entry which is preliminary data.</text>
</comment>
<dbReference type="Proteomes" id="UP000290289">
    <property type="component" value="Chromosome 10"/>
</dbReference>
<evidence type="ECO:0000313" key="1">
    <source>
        <dbReference type="EMBL" id="RXH87554.1"/>
    </source>
</evidence>
<dbReference type="EMBL" id="RDQH01000336">
    <property type="protein sequence ID" value="RXH87554.1"/>
    <property type="molecule type" value="Genomic_DNA"/>
</dbReference>
<accession>A0A498IZN1</accession>
<protein>
    <submittedName>
        <fullName evidence="1">Uncharacterized protein</fullName>
    </submittedName>
</protein>